<feature type="region of interest" description="Disordered" evidence="1">
    <location>
        <begin position="50"/>
        <end position="73"/>
    </location>
</feature>
<evidence type="ECO:0000256" key="1">
    <source>
        <dbReference type="SAM" id="MobiDB-lite"/>
    </source>
</evidence>
<dbReference type="EMBL" id="BTGU01000169">
    <property type="protein sequence ID" value="GMN64141.1"/>
    <property type="molecule type" value="Genomic_DNA"/>
</dbReference>
<sequence>MAQRNREGDNKPTPPNEERESEKKREKLQQMRQTLVTLFGYDFGTLPLPSSSSTTSLLHYSHPKHPPLSTTLF</sequence>
<comment type="caution">
    <text evidence="2">The sequence shown here is derived from an EMBL/GenBank/DDBJ whole genome shotgun (WGS) entry which is preliminary data.</text>
</comment>
<gene>
    <name evidence="2" type="ORF">TIFTF001_033215</name>
</gene>
<keyword evidence="3" id="KW-1185">Reference proteome</keyword>
<accession>A0AA88E1K4</accession>
<feature type="region of interest" description="Disordered" evidence="1">
    <location>
        <begin position="1"/>
        <end position="29"/>
    </location>
</feature>
<proteinExistence type="predicted"/>
<name>A0AA88E1K4_FICCA</name>
<protein>
    <submittedName>
        <fullName evidence="2">Uncharacterized protein</fullName>
    </submittedName>
</protein>
<organism evidence="2 3">
    <name type="scientific">Ficus carica</name>
    <name type="common">Common fig</name>
    <dbReference type="NCBI Taxonomy" id="3494"/>
    <lineage>
        <taxon>Eukaryota</taxon>
        <taxon>Viridiplantae</taxon>
        <taxon>Streptophyta</taxon>
        <taxon>Embryophyta</taxon>
        <taxon>Tracheophyta</taxon>
        <taxon>Spermatophyta</taxon>
        <taxon>Magnoliopsida</taxon>
        <taxon>eudicotyledons</taxon>
        <taxon>Gunneridae</taxon>
        <taxon>Pentapetalae</taxon>
        <taxon>rosids</taxon>
        <taxon>fabids</taxon>
        <taxon>Rosales</taxon>
        <taxon>Moraceae</taxon>
        <taxon>Ficeae</taxon>
        <taxon>Ficus</taxon>
    </lineage>
</organism>
<evidence type="ECO:0000313" key="3">
    <source>
        <dbReference type="Proteomes" id="UP001187192"/>
    </source>
</evidence>
<reference evidence="2" key="1">
    <citation type="submission" date="2023-07" db="EMBL/GenBank/DDBJ databases">
        <title>draft genome sequence of fig (Ficus carica).</title>
        <authorList>
            <person name="Takahashi T."/>
            <person name="Nishimura K."/>
        </authorList>
    </citation>
    <scope>NUCLEOTIDE SEQUENCE</scope>
</reference>
<dbReference type="Proteomes" id="UP001187192">
    <property type="component" value="Unassembled WGS sequence"/>
</dbReference>
<evidence type="ECO:0000313" key="2">
    <source>
        <dbReference type="EMBL" id="GMN64141.1"/>
    </source>
</evidence>
<dbReference type="AlphaFoldDB" id="A0AA88E1K4"/>